<accession>A0A084WS93</accession>
<reference evidence="3" key="2">
    <citation type="submission" date="2020-05" db="UniProtKB">
        <authorList>
            <consortium name="EnsemblMetazoa"/>
        </authorList>
    </citation>
    <scope>IDENTIFICATION</scope>
</reference>
<proteinExistence type="predicted"/>
<sequence>METAHSATISGQRASGARVQGGTGSTSARFRFTVDPPFSRVCLPRSSRSRARGCC</sequence>
<dbReference type="VEuPathDB" id="VectorBase:ASIC021379"/>
<reference evidence="2 4" key="1">
    <citation type="journal article" date="2014" name="BMC Genomics">
        <title>Genome sequence of Anopheles sinensis provides insight into genetics basis of mosquito competence for malaria parasites.</title>
        <authorList>
            <person name="Zhou D."/>
            <person name="Zhang D."/>
            <person name="Ding G."/>
            <person name="Shi L."/>
            <person name="Hou Q."/>
            <person name="Ye Y."/>
            <person name="Xu Y."/>
            <person name="Zhou H."/>
            <person name="Xiong C."/>
            <person name="Li S."/>
            <person name="Yu J."/>
            <person name="Hong S."/>
            <person name="Yu X."/>
            <person name="Zou P."/>
            <person name="Chen C."/>
            <person name="Chang X."/>
            <person name="Wang W."/>
            <person name="Lv Y."/>
            <person name="Sun Y."/>
            <person name="Ma L."/>
            <person name="Shen B."/>
            <person name="Zhu C."/>
        </authorList>
    </citation>
    <scope>NUCLEOTIDE SEQUENCE [LARGE SCALE GENOMIC DNA]</scope>
</reference>
<dbReference type="EMBL" id="KE525413">
    <property type="protein sequence ID" value="KFB53087.1"/>
    <property type="molecule type" value="Genomic_DNA"/>
</dbReference>
<organism evidence="2">
    <name type="scientific">Anopheles sinensis</name>
    <name type="common">Mosquito</name>
    <dbReference type="NCBI Taxonomy" id="74873"/>
    <lineage>
        <taxon>Eukaryota</taxon>
        <taxon>Metazoa</taxon>
        <taxon>Ecdysozoa</taxon>
        <taxon>Arthropoda</taxon>
        <taxon>Hexapoda</taxon>
        <taxon>Insecta</taxon>
        <taxon>Pterygota</taxon>
        <taxon>Neoptera</taxon>
        <taxon>Endopterygota</taxon>
        <taxon>Diptera</taxon>
        <taxon>Nematocera</taxon>
        <taxon>Culicoidea</taxon>
        <taxon>Culicidae</taxon>
        <taxon>Anophelinae</taxon>
        <taxon>Anopheles</taxon>
    </lineage>
</organism>
<dbReference type="EnsemblMetazoa" id="ASIC021379-RA">
    <property type="protein sequence ID" value="ASIC021379-PA"/>
    <property type="gene ID" value="ASIC021379"/>
</dbReference>
<gene>
    <name evidence="2" type="ORF">ZHAS_00021379</name>
</gene>
<evidence type="ECO:0000313" key="3">
    <source>
        <dbReference type="EnsemblMetazoa" id="ASIC021379-PA"/>
    </source>
</evidence>
<feature type="compositionally biased region" description="Polar residues" evidence="1">
    <location>
        <begin position="1"/>
        <end position="13"/>
    </location>
</feature>
<name>A0A084WS93_ANOSI</name>
<dbReference type="EMBL" id="ATLV01026399">
    <property type="status" value="NOT_ANNOTATED_CDS"/>
    <property type="molecule type" value="Genomic_DNA"/>
</dbReference>
<dbReference type="Proteomes" id="UP000030765">
    <property type="component" value="Unassembled WGS sequence"/>
</dbReference>
<protein>
    <submittedName>
        <fullName evidence="2 3">Uncharacterized protein</fullName>
    </submittedName>
</protein>
<keyword evidence="4" id="KW-1185">Reference proteome</keyword>
<evidence type="ECO:0000313" key="4">
    <source>
        <dbReference type="Proteomes" id="UP000030765"/>
    </source>
</evidence>
<dbReference type="AlphaFoldDB" id="A0A084WS93"/>
<evidence type="ECO:0000256" key="1">
    <source>
        <dbReference type="SAM" id="MobiDB-lite"/>
    </source>
</evidence>
<evidence type="ECO:0000313" key="2">
    <source>
        <dbReference type="EMBL" id="KFB53087.1"/>
    </source>
</evidence>
<feature type="region of interest" description="Disordered" evidence="1">
    <location>
        <begin position="1"/>
        <end position="30"/>
    </location>
</feature>